<dbReference type="CDD" id="cd04301">
    <property type="entry name" value="NAT_SF"/>
    <property type="match status" value="1"/>
</dbReference>
<evidence type="ECO:0000313" key="2">
    <source>
        <dbReference type="EMBL" id="NKZ24346.1"/>
    </source>
</evidence>
<dbReference type="PANTHER" id="PTHR43415">
    <property type="entry name" value="SPERMIDINE N(1)-ACETYLTRANSFERASE"/>
    <property type="match status" value="1"/>
</dbReference>
<dbReference type="InterPro" id="IPR016181">
    <property type="entry name" value="Acyl_CoA_acyltransferase"/>
</dbReference>
<proteinExistence type="predicted"/>
<keyword evidence="3" id="KW-1185">Reference proteome</keyword>
<organism evidence="2 3">
    <name type="scientific">Periweissella fabalis</name>
    <dbReference type="NCBI Taxonomy" id="1070421"/>
    <lineage>
        <taxon>Bacteria</taxon>
        <taxon>Bacillati</taxon>
        <taxon>Bacillota</taxon>
        <taxon>Bacilli</taxon>
        <taxon>Lactobacillales</taxon>
        <taxon>Lactobacillaceae</taxon>
        <taxon>Periweissella</taxon>
    </lineage>
</organism>
<protein>
    <submittedName>
        <fullName evidence="2">GNAT family N-acetyltransferase</fullName>
    </submittedName>
</protein>
<feature type="domain" description="N-acetyltransferase" evidence="1">
    <location>
        <begin position="8"/>
        <end position="166"/>
    </location>
</feature>
<gene>
    <name evidence="2" type="ORF">HF964_05965</name>
</gene>
<keyword evidence="2" id="KW-0808">Transferase</keyword>
<sequence>MTTNQTEVSIRPAIPTDAAALLELLKQLQTESSTFEVANNLNELTIAKETHQIELIQATTTNIILVAALDDQLIGVATAIERNDHSNTSELGVAVLKEFYNNGLGTALVDELIYWAESYSTLDKLVLTVLNNNTAAIKIYEKLGFEDNDIQPDIVTNLRAMTYDLAPLIG</sequence>
<evidence type="ECO:0000313" key="3">
    <source>
        <dbReference type="Proteomes" id="UP000549765"/>
    </source>
</evidence>
<dbReference type="Proteomes" id="UP000549765">
    <property type="component" value="Unassembled WGS sequence"/>
</dbReference>
<dbReference type="Pfam" id="PF00583">
    <property type="entry name" value="Acetyltransf_1"/>
    <property type="match status" value="1"/>
</dbReference>
<dbReference type="AlphaFoldDB" id="A0A7X6N237"/>
<dbReference type="InterPro" id="IPR000182">
    <property type="entry name" value="GNAT_dom"/>
</dbReference>
<name>A0A7X6N237_9LACO</name>
<comment type="caution">
    <text evidence="2">The sequence shown here is derived from an EMBL/GenBank/DDBJ whole genome shotgun (WGS) entry which is preliminary data.</text>
</comment>
<dbReference type="SUPFAM" id="SSF55729">
    <property type="entry name" value="Acyl-CoA N-acyltransferases (Nat)"/>
    <property type="match status" value="1"/>
</dbReference>
<accession>A0A7X6N237</accession>
<reference evidence="2 3" key="1">
    <citation type="submission" date="2020-04" db="EMBL/GenBank/DDBJ databases">
        <title>MicrobeNet Type strains.</title>
        <authorList>
            <person name="Nicholson A.C."/>
        </authorList>
    </citation>
    <scope>NUCLEOTIDE SEQUENCE [LARGE SCALE GENOMIC DNA]</scope>
    <source>
        <strain evidence="2 3">CCUG 61472</strain>
    </source>
</reference>
<dbReference type="RefSeq" id="WP_168722137.1">
    <property type="nucleotide sequence ID" value="NZ_JAAXPN010000005.1"/>
</dbReference>
<dbReference type="PROSITE" id="PS51186">
    <property type="entry name" value="GNAT"/>
    <property type="match status" value="1"/>
</dbReference>
<dbReference type="Gene3D" id="3.40.630.30">
    <property type="match status" value="1"/>
</dbReference>
<dbReference type="GO" id="GO:0016747">
    <property type="term" value="F:acyltransferase activity, transferring groups other than amino-acyl groups"/>
    <property type="evidence" value="ECO:0007669"/>
    <property type="project" value="InterPro"/>
</dbReference>
<dbReference type="PANTHER" id="PTHR43415:SF3">
    <property type="entry name" value="GNAT-FAMILY ACETYLTRANSFERASE"/>
    <property type="match status" value="1"/>
</dbReference>
<dbReference type="EMBL" id="JAAXPN010000005">
    <property type="protein sequence ID" value="NKZ24346.1"/>
    <property type="molecule type" value="Genomic_DNA"/>
</dbReference>
<evidence type="ECO:0000259" key="1">
    <source>
        <dbReference type="PROSITE" id="PS51186"/>
    </source>
</evidence>